<gene>
    <name evidence="5" type="ORF">MANES_02G197400v8</name>
</gene>
<accession>A0A2C9WI49</accession>
<dbReference type="Pfam" id="PF20431">
    <property type="entry name" value="E_motif"/>
    <property type="match status" value="1"/>
</dbReference>
<proteinExistence type="inferred from homology"/>
<dbReference type="Pfam" id="PF14432">
    <property type="entry name" value="DYW_deaminase"/>
    <property type="match status" value="1"/>
</dbReference>
<dbReference type="OrthoDB" id="1860728at2759"/>
<dbReference type="PROSITE" id="PS51375">
    <property type="entry name" value="PPR"/>
    <property type="match status" value="5"/>
</dbReference>
<dbReference type="InterPro" id="IPR032867">
    <property type="entry name" value="DYW_dom"/>
</dbReference>
<keyword evidence="2" id="KW-0677">Repeat</keyword>
<comment type="similarity">
    <text evidence="1">Belongs to the PPR family. PCMP-H subfamily.</text>
</comment>
<feature type="repeat" description="PPR" evidence="3">
    <location>
        <begin position="98"/>
        <end position="132"/>
    </location>
</feature>
<dbReference type="PANTHER" id="PTHR47926:SF381">
    <property type="entry name" value="DYW DOMAIN-CONTAINING PROTEIN"/>
    <property type="match status" value="1"/>
</dbReference>
<dbReference type="NCBIfam" id="TIGR00756">
    <property type="entry name" value="PPR"/>
    <property type="match status" value="4"/>
</dbReference>
<dbReference type="Pfam" id="PF20430">
    <property type="entry name" value="Eplus_motif"/>
    <property type="match status" value="1"/>
</dbReference>
<dbReference type="Pfam" id="PF01535">
    <property type="entry name" value="PPR"/>
    <property type="match status" value="3"/>
</dbReference>
<evidence type="ECO:0000256" key="3">
    <source>
        <dbReference type="PROSITE-ProRule" id="PRU00708"/>
    </source>
</evidence>
<dbReference type="FunFam" id="1.25.40.10:FF:000227">
    <property type="entry name" value="Pentatricopeptide repeat-containing protein At3g13880"/>
    <property type="match status" value="1"/>
</dbReference>
<dbReference type="InterPro" id="IPR046848">
    <property type="entry name" value="E_motif"/>
</dbReference>
<feature type="repeat" description="PPR" evidence="3">
    <location>
        <begin position="333"/>
        <end position="372"/>
    </location>
</feature>
<reference evidence="6" key="1">
    <citation type="journal article" date="2016" name="Nat. Biotechnol.">
        <title>Sequencing wild and cultivated cassava and related species reveals extensive interspecific hybridization and genetic diversity.</title>
        <authorList>
            <person name="Bredeson J.V."/>
            <person name="Lyons J.B."/>
            <person name="Prochnik S.E."/>
            <person name="Wu G.A."/>
            <person name="Ha C.M."/>
            <person name="Edsinger-Gonzales E."/>
            <person name="Grimwood J."/>
            <person name="Schmutz J."/>
            <person name="Rabbi I.Y."/>
            <person name="Egesi C."/>
            <person name="Nauluvula P."/>
            <person name="Lebot V."/>
            <person name="Ndunguru J."/>
            <person name="Mkamilo G."/>
            <person name="Bart R.S."/>
            <person name="Setter T.L."/>
            <person name="Gleadow R.M."/>
            <person name="Kulakow P."/>
            <person name="Ferguson M.E."/>
            <person name="Rounsley S."/>
            <person name="Rokhsar D.S."/>
        </authorList>
    </citation>
    <scope>NUCLEOTIDE SEQUENCE [LARGE SCALE GENOMIC DNA]</scope>
    <source>
        <strain evidence="6">cv. AM560-2</strain>
    </source>
</reference>
<protein>
    <recommendedName>
        <fullName evidence="4">DYW domain-containing protein</fullName>
    </recommendedName>
</protein>
<dbReference type="GO" id="GO:0009451">
    <property type="term" value="P:RNA modification"/>
    <property type="evidence" value="ECO:0007669"/>
    <property type="project" value="InterPro"/>
</dbReference>
<dbReference type="FunFam" id="1.25.40.10:FF:001495">
    <property type="entry name" value="Pentatricopeptide repeat-containing protein At3g13880"/>
    <property type="match status" value="1"/>
</dbReference>
<dbReference type="EMBL" id="CM004388">
    <property type="protein sequence ID" value="OAY58665.1"/>
    <property type="molecule type" value="Genomic_DNA"/>
</dbReference>
<name>A0A2C9WI49_MANES</name>
<dbReference type="Pfam" id="PF13041">
    <property type="entry name" value="PPR_2"/>
    <property type="match status" value="4"/>
</dbReference>
<evidence type="ECO:0000259" key="4">
    <source>
        <dbReference type="Pfam" id="PF14432"/>
    </source>
</evidence>
<dbReference type="AlphaFoldDB" id="A0A2C9WI49"/>
<dbReference type="GO" id="GO:0008270">
    <property type="term" value="F:zinc ion binding"/>
    <property type="evidence" value="ECO:0007669"/>
    <property type="project" value="InterPro"/>
</dbReference>
<dbReference type="STRING" id="3983.A0A2C9WI49"/>
<evidence type="ECO:0000313" key="5">
    <source>
        <dbReference type="EMBL" id="OAY58665.1"/>
    </source>
</evidence>
<dbReference type="GO" id="GO:0003723">
    <property type="term" value="F:RNA binding"/>
    <property type="evidence" value="ECO:0007669"/>
    <property type="project" value="InterPro"/>
</dbReference>
<sequence>MKFPKMLLEKKKPGKLNCLSNTIVLPNFLVPFTQSKPSFTAFPSTLPVSPQLSQPCLRIFSLDSVAYTKLIQFSAKSESLIQGKLAHAHMIKTAFKPCLFLFNNMLNMYGKCGEMRTAQKLFDRMPKSSVISYNILISGYAEMGSYDKAIGMFSEARMACLKLDKFSYAGVLSACGQTGDLEVGKVIHGMAVVCGLVRQVFLTNLFIDMYCKCGKVDQARLLFESSDGLDIVSWNSLIAGYVRVGAYEETLELLIKMHQTGLSLNSFTLGSAFKACSSNLVNMIDYGKTLHGYTVKLGLNSNVVIGTALVDMYVKTGFSDYAIQIFRTIPDQNVVAFNAMIAGFIQIEAISKECASEAFNLFSQMQRRGINPSNFTFSSMIKLCNQIKAFEYGKQIHAQICKNNIQSDEFIGSTLIELYSLLGSSEDQFKCFNSTPKLDIVSWTSMIAGHVHNGNFESALALFYELLASGKKPDEFIMSTMLGACADLAAERSGEQVQGFALKTGLGVFSIVQNSQISMYAKSGNITSARLTFDEIKNPDVVSWSVMICSNAQHGHAADALNLFELMKSYGIFPNHITFLGVLTACSHGGLVEEGLRYYESMKNDYGMKTNVQHCACVADLLSRSGSLVDAENFILNSGFKDNPVMWRALLSSCRVYKDTVIGKHVAEKVIELDPQESSSYVLLYNIYADAGMESPARKIRELMEHRGIKKEPGQSWIELGNKVHSFVVGDVSHPMSHLIYKKLEEMLEKIRKIGYADQNLVSSHSRAEVKGISMVNHHSEKLAATLGIISLPQSASVKVMKNLRVCHDCHTAMKLFSKVEKREIILRDPLRFHHFRGGSCSCNDYW</sequence>
<evidence type="ECO:0000313" key="6">
    <source>
        <dbReference type="Proteomes" id="UP000091857"/>
    </source>
</evidence>
<comment type="caution">
    <text evidence="5">The sequence shown here is derived from an EMBL/GenBank/DDBJ whole genome shotgun (WGS) entry which is preliminary data.</text>
</comment>
<keyword evidence="6" id="KW-1185">Reference proteome</keyword>
<dbReference type="InterPro" id="IPR046849">
    <property type="entry name" value="E2_motif"/>
</dbReference>
<dbReference type="Proteomes" id="UP000091857">
    <property type="component" value="Chromosome 2"/>
</dbReference>
<dbReference type="Gramene" id="Manes.02G197400.1.v8.1">
    <property type="protein sequence ID" value="Manes.02G197400.1.v8.1.CDS"/>
    <property type="gene ID" value="Manes.02G197400.v8.1"/>
</dbReference>
<dbReference type="InterPro" id="IPR011990">
    <property type="entry name" value="TPR-like_helical_dom_sf"/>
</dbReference>
<organism evidence="5 6">
    <name type="scientific">Manihot esculenta</name>
    <name type="common">Cassava</name>
    <name type="synonym">Jatropha manihot</name>
    <dbReference type="NCBI Taxonomy" id="3983"/>
    <lineage>
        <taxon>Eukaryota</taxon>
        <taxon>Viridiplantae</taxon>
        <taxon>Streptophyta</taxon>
        <taxon>Embryophyta</taxon>
        <taxon>Tracheophyta</taxon>
        <taxon>Spermatophyta</taxon>
        <taxon>Magnoliopsida</taxon>
        <taxon>eudicotyledons</taxon>
        <taxon>Gunneridae</taxon>
        <taxon>Pentapetalae</taxon>
        <taxon>rosids</taxon>
        <taxon>fabids</taxon>
        <taxon>Malpighiales</taxon>
        <taxon>Euphorbiaceae</taxon>
        <taxon>Crotonoideae</taxon>
        <taxon>Manihoteae</taxon>
        <taxon>Manihot</taxon>
    </lineage>
</organism>
<feature type="domain" description="DYW" evidence="4">
    <location>
        <begin position="768"/>
        <end position="847"/>
    </location>
</feature>
<dbReference type="Gene3D" id="1.25.40.10">
    <property type="entry name" value="Tetratricopeptide repeat domain"/>
    <property type="match status" value="5"/>
</dbReference>
<evidence type="ECO:0000256" key="1">
    <source>
        <dbReference type="ARBA" id="ARBA00006643"/>
    </source>
</evidence>
<dbReference type="InterPro" id="IPR002885">
    <property type="entry name" value="PPR_rpt"/>
</dbReference>
<evidence type="ECO:0000256" key="2">
    <source>
        <dbReference type="ARBA" id="ARBA00022737"/>
    </source>
</evidence>
<dbReference type="PANTHER" id="PTHR47926">
    <property type="entry name" value="PENTATRICOPEPTIDE REPEAT-CONTAINING PROTEIN"/>
    <property type="match status" value="1"/>
</dbReference>
<feature type="repeat" description="PPR" evidence="3">
    <location>
        <begin position="230"/>
        <end position="264"/>
    </location>
</feature>
<feature type="repeat" description="PPR" evidence="3">
    <location>
        <begin position="439"/>
        <end position="473"/>
    </location>
</feature>
<dbReference type="FunFam" id="1.25.40.10:FF:000776">
    <property type="entry name" value="Pentatricopeptide repeat-containing protein At3g13880"/>
    <property type="match status" value="1"/>
</dbReference>
<dbReference type="InterPro" id="IPR046960">
    <property type="entry name" value="PPR_At4g14850-like_plant"/>
</dbReference>
<feature type="repeat" description="PPR" evidence="3">
    <location>
        <begin position="540"/>
        <end position="574"/>
    </location>
</feature>